<feature type="domain" description="HTH luxR-type" evidence="4">
    <location>
        <begin position="149"/>
        <end position="216"/>
    </location>
</feature>
<dbReference type="PANTHER" id="PTHR45566">
    <property type="entry name" value="HTH-TYPE TRANSCRIPTIONAL REGULATOR YHJB-RELATED"/>
    <property type="match status" value="1"/>
</dbReference>
<dbReference type="GO" id="GO:0000160">
    <property type="term" value="P:phosphorelay signal transduction system"/>
    <property type="evidence" value="ECO:0007669"/>
    <property type="project" value="InterPro"/>
</dbReference>
<keyword evidence="1" id="KW-0238">DNA-binding</keyword>
<accession>A0AAU2A294</accession>
<dbReference type="GO" id="GO:0006355">
    <property type="term" value="P:regulation of DNA-templated transcription"/>
    <property type="evidence" value="ECO:0007669"/>
    <property type="project" value="InterPro"/>
</dbReference>
<dbReference type="PRINTS" id="PR00038">
    <property type="entry name" value="HTHLUXR"/>
</dbReference>
<evidence type="ECO:0000313" key="6">
    <source>
        <dbReference type="EMBL" id="WTT17484.1"/>
    </source>
</evidence>
<dbReference type="SUPFAM" id="SSF52172">
    <property type="entry name" value="CheY-like"/>
    <property type="match status" value="1"/>
</dbReference>
<protein>
    <submittedName>
        <fullName evidence="6">Response regulator transcription factor</fullName>
    </submittedName>
</protein>
<dbReference type="GO" id="GO:0003677">
    <property type="term" value="F:DNA binding"/>
    <property type="evidence" value="ECO:0007669"/>
    <property type="project" value="UniProtKB-KW"/>
</dbReference>
<evidence type="ECO:0000259" key="5">
    <source>
        <dbReference type="PROSITE" id="PS50110"/>
    </source>
</evidence>
<dbReference type="SMART" id="SM00421">
    <property type="entry name" value="HTH_LUXR"/>
    <property type="match status" value="1"/>
</dbReference>
<keyword evidence="2" id="KW-0597">Phosphoprotein</keyword>
<feature type="modified residue" description="4-aspartylphosphate" evidence="2">
    <location>
        <position position="67"/>
    </location>
</feature>
<dbReference type="InterPro" id="IPR011006">
    <property type="entry name" value="CheY-like_superfamily"/>
</dbReference>
<dbReference type="Pfam" id="PF00072">
    <property type="entry name" value="Response_reg"/>
    <property type="match status" value="1"/>
</dbReference>
<dbReference type="InterPro" id="IPR016032">
    <property type="entry name" value="Sig_transdc_resp-reg_C-effctor"/>
</dbReference>
<proteinExistence type="predicted"/>
<dbReference type="PROSITE" id="PS50110">
    <property type="entry name" value="RESPONSE_REGULATORY"/>
    <property type="match status" value="1"/>
</dbReference>
<dbReference type="InterPro" id="IPR001789">
    <property type="entry name" value="Sig_transdc_resp-reg_receiver"/>
</dbReference>
<dbReference type="PROSITE" id="PS50043">
    <property type="entry name" value="HTH_LUXR_2"/>
    <property type="match status" value="1"/>
</dbReference>
<organism evidence="6">
    <name type="scientific">Streptomyces sp. NBC_00093</name>
    <dbReference type="NCBI Taxonomy" id="2975649"/>
    <lineage>
        <taxon>Bacteria</taxon>
        <taxon>Bacillati</taxon>
        <taxon>Actinomycetota</taxon>
        <taxon>Actinomycetes</taxon>
        <taxon>Kitasatosporales</taxon>
        <taxon>Streptomycetaceae</taxon>
        <taxon>Streptomyces</taxon>
    </lineage>
</organism>
<name>A0AAU2A294_9ACTN</name>
<feature type="domain" description="Response regulatory" evidence="5">
    <location>
        <begin position="18"/>
        <end position="131"/>
    </location>
</feature>
<evidence type="ECO:0000259" key="4">
    <source>
        <dbReference type="PROSITE" id="PS50043"/>
    </source>
</evidence>
<sequence length="229" mass="24322">MDSVTGMGGGGGIGSGIAIGAIDDDQMFVQGMAAWIGGTGDLRLAATAASVEEYLAAAPEPGIVTLDLHLHNGSDPVANVAALVGAGHQVIVVTVVRDQAYISATTEAGAAAYLTKNNNLDALAEVVRALHRGDLPTTPEHAFWLSRDDRPTRPRLSPRESEILRAVGEGMLHETIGRRLGIGTSTVRSHLKSVRAKYAAVGRDIKHPAHYRDRVREDDLSRERLDPNP</sequence>
<gene>
    <name evidence="6" type="ORF">OHA22_19020</name>
</gene>
<dbReference type="CDD" id="cd06170">
    <property type="entry name" value="LuxR_C_like"/>
    <property type="match status" value="1"/>
</dbReference>
<feature type="region of interest" description="Disordered" evidence="3">
    <location>
        <begin position="210"/>
        <end position="229"/>
    </location>
</feature>
<dbReference type="EMBL" id="CP108222">
    <property type="protein sequence ID" value="WTT17484.1"/>
    <property type="molecule type" value="Genomic_DNA"/>
</dbReference>
<dbReference type="Gene3D" id="3.40.50.2300">
    <property type="match status" value="1"/>
</dbReference>
<dbReference type="InterPro" id="IPR000792">
    <property type="entry name" value="Tscrpt_reg_LuxR_C"/>
</dbReference>
<dbReference type="Pfam" id="PF00196">
    <property type="entry name" value="GerE"/>
    <property type="match status" value="1"/>
</dbReference>
<evidence type="ECO:0000256" key="1">
    <source>
        <dbReference type="ARBA" id="ARBA00023125"/>
    </source>
</evidence>
<reference evidence="6" key="1">
    <citation type="submission" date="2022-10" db="EMBL/GenBank/DDBJ databases">
        <title>The complete genomes of actinobacterial strains from the NBC collection.</title>
        <authorList>
            <person name="Joergensen T.S."/>
            <person name="Alvarez Arevalo M."/>
            <person name="Sterndorff E.B."/>
            <person name="Faurdal D."/>
            <person name="Vuksanovic O."/>
            <person name="Mourched A.-S."/>
            <person name="Charusanti P."/>
            <person name="Shaw S."/>
            <person name="Blin K."/>
            <person name="Weber T."/>
        </authorList>
    </citation>
    <scope>NUCLEOTIDE SEQUENCE</scope>
    <source>
        <strain evidence="6">NBC_00093</strain>
    </source>
</reference>
<dbReference type="AlphaFoldDB" id="A0AAU2A294"/>
<evidence type="ECO:0000256" key="2">
    <source>
        <dbReference type="PROSITE-ProRule" id="PRU00169"/>
    </source>
</evidence>
<dbReference type="PANTHER" id="PTHR45566:SF2">
    <property type="entry name" value="NARL SUBFAMILY"/>
    <property type="match status" value="1"/>
</dbReference>
<evidence type="ECO:0000256" key="3">
    <source>
        <dbReference type="SAM" id="MobiDB-lite"/>
    </source>
</evidence>
<dbReference type="InterPro" id="IPR051015">
    <property type="entry name" value="EvgA-like"/>
</dbReference>
<dbReference type="SUPFAM" id="SSF46894">
    <property type="entry name" value="C-terminal effector domain of the bipartite response regulators"/>
    <property type="match status" value="1"/>
</dbReference>